<dbReference type="Proteomes" id="UP000007383">
    <property type="component" value="Chromosome"/>
</dbReference>
<evidence type="ECO:0000313" key="2">
    <source>
        <dbReference type="EMBL" id="AFG36726.1"/>
    </source>
</evidence>
<evidence type="ECO:0000256" key="1">
    <source>
        <dbReference type="SAM" id="SignalP"/>
    </source>
</evidence>
<dbReference type="SUPFAM" id="SSF53474">
    <property type="entry name" value="alpha/beta-Hydrolases"/>
    <property type="match status" value="1"/>
</dbReference>
<dbReference type="PANTHER" id="PTHR34853:SF1">
    <property type="entry name" value="LIPASE 5"/>
    <property type="match status" value="1"/>
</dbReference>
<dbReference type="PATRIC" id="fig|889378.3.peg.636"/>
<dbReference type="PANTHER" id="PTHR34853">
    <property type="match status" value="1"/>
</dbReference>
<accession>H9UGT3</accession>
<dbReference type="EMBL" id="CP003282">
    <property type="protein sequence ID" value="AFG36726.1"/>
    <property type="molecule type" value="Genomic_DNA"/>
</dbReference>
<dbReference type="KEGG" id="sfc:Spiaf_0626"/>
<dbReference type="HOGENOM" id="CLU_620975_0_0_12"/>
<gene>
    <name evidence="2" type="ordered locus">Spiaf_0626</name>
</gene>
<dbReference type="STRING" id="889378.Spiaf_0626"/>
<dbReference type="InterPro" id="IPR029058">
    <property type="entry name" value="AB_hydrolase_fold"/>
</dbReference>
<organism evidence="2 3">
    <name type="scientific">Spirochaeta africana (strain ATCC 700263 / DSM 8902 / Z-7692)</name>
    <dbReference type="NCBI Taxonomy" id="889378"/>
    <lineage>
        <taxon>Bacteria</taxon>
        <taxon>Pseudomonadati</taxon>
        <taxon>Spirochaetota</taxon>
        <taxon>Spirochaetia</taxon>
        <taxon>Spirochaetales</taxon>
        <taxon>Spirochaetaceae</taxon>
        <taxon>Spirochaeta</taxon>
    </lineage>
</organism>
<dbReference type="Gene3D" id="3.40.50.1820">
    <property type="entry name" value="alpha/beta hydrolase"/>
    <property type="match status" value="2"/>
</dbReference>
<keyword evidence="1" id="KW-0732">Signal</keyword>
<evidence type="ECO:0000313" key="3">
    <source>
        <dbReference type="Proteomes" id="UP000007383"/>
    </source>
</evidence>
<dbReference type="eggNOG" id="COG2267">
    <property type="taxonomic scope" value="Bacteria"/>
</dbReference>
<proteinExistence type="predicted"/>
<dbReference type="Pfam" id="PF03583">
    <property type="entry name" value="LIP"/>
    <property type="match status" value="1"/>
</dbReference>
<dbReference type="AlphaFoldDB" id="H9UGT3"/>
<reference evidence="3" key="1">
    <citation type="journal article" date="2013" name="Stand. Genomic Sci.">
        <title>Complete genome sequence of the halophilic bacterium Spirochaeta africana type strain (Z-7692(T)) from the alkaline Lake Magadi in the East African Rift.</title>
        <authorList>
            <person name="Liolos K."/>
            <person name="Abt B."/>
            <person name="Scheuner C."/>
            <person name="Teshima H."/>
            <person name="Held B."/>
            <person name="Lapidus A."/>
            <person name="Nolan M."/>
            <person name="Lucas S."/>
            <person name="Deshpande S."/>
            <person name="Cheng J.F."/>
            <person name="Tapia R."/>
            <person name="Goodwin L.A."/>
            <person name="Pitluck S."/>
            <person name="Pagani I."/>
            <person name="Ivanova N."/>
            <person name="Mavromatis K."/>
            <person name="Mikhailova N."/>
            <person name="Huntemann M."/>
            <person name="Pati A."/>
            <person name="Chen A."/>
            <person name="Palaniappan K."/>
            <person name="Land M."/>
            <person name="Rohde M."/>
            <person name="Tindall B.J."/>
            <person name="Detter J.C."/>
            <person name="Goker M."/>
            <person name="Bristow J."/>
            <person name="Eisen J.A."/>
            <person name="Markowitz V."/>
            <person name="Hugenholtz P."/>
            <person name="Woyke T."/>
            <person name="Klenk H.P."/>
            <person name="Kyrpides N.C."/>
        </authorList>
    </citation>
    <scope>NUCLEOTIDE SEQUENCE</scope>
    <source>
        <strain evidence="3">ATCC 700263 / DSM 8902 / Z-7692</strain>
    </source>
</reference>
<dbReference type="InterPro" id="IPR005152">
    <property type="entry name" value="Lipase_secreted"/>
</dbReference>
<dbReference type="GO" id="GO:0004806">
    <property type="term" value="F:triacylglycerol lipase activity"/>
    <property type="evidence" value="ECO:0007669"/>
    <property type="project" value="InterPro"/>
</dbReference>
<feature type="signal peptide" evidence="1">
    <location>
        <begin position="1"/>
        <end position="19"/>
    </location>
</feature>
<dbReference type="OrthoDB" id="60232at2"/>
<name>H9UGT3_SPIAZ</name>
<feature type="chain" id="PRO_5003622743" evidence="1">
    <location>
        <begin position="20"/>
        <end position="441"/>
    </location>
</feature>
<sequence length="441" mass="48936">MKSVLFTSALLLLAGSSLAADQNASPQSPAASAASLFADPHADPAHTLDYSLDELAAVEPGTILFVEHLDSFTAQDIEARGDWLFADTGIPPAHTGAELFLLHFRSTDVDGTPTPIRAQLFIPILEEPGERPVQVFAAGTTGVSERCAPIIENPVLNRWGDYRTNMLAYASREIITIFPEYLGFGLPDVPQRYFSKVAEAHVMLDAARAVRNFYASPDKQEIELTAHPAGALFMSGYSQGGHAAHAAADLQPEYAPEIEITGLIGFGQTNDVAMLMREMPYYSPYIIYTYAEIYGVEVIDPADYLLPRWMETFQADIMGLCVEEFQHHYPRNGQDLFTPEFYRALHNDLEGFRMARVFPEMARVLRENRAGFDGHGLPTLVLHGDRDIIVTTPAQDRFVEALRRGGSEVQYTIMPGAHHRHTRQAGFEESVEWMFTQAGLQ</sequence>
<protein>
    <submittedName>
        <fullName evidence="2">Secretory lipase</fullName>
    </submittedName>
</protein>
<keyword evidence="3" id="KW-1185">Reference proteome</keyword>
<dbReference type="RefSeq" id="WP_014454723.1">
    <property type="nucleotide sequence ID" value="NC_017098.1"/>
</dbReference>
<dbReference type="GO" id="GO:0016042">
    <property type="term" value="P:lipid catabolic process"/>
    <property type="evidence" value="ECO:0007669"/>
    <property type="project" value="InterPro"/>
</dbReference>